<evidence type="ECO:0000256" key="1">
    <source>
        <dbReference type="SAM" id="MobiDB-lite"/>
    </source>
</evidence>
<dbReference type="Pfam" id="PF06252">
    <property type="entry name" value="GemA"/>
    <property type="match status" value="1"/>
</dbReference>
<dbReference type="KEGG" id="mca:MCA2946"/>
<evidence type="ECO:0008006" key="4">
    <source>
        <dbReference type="Google" id="ProtNLM"/>
    </source>
</evidence>
<dbReference type="Proteomes" id="UP000006821">
    <property type="component" value="Chromosome"/>
</dbReference>
<dbReference type="AlphaFoldDB" id="Q602W3"/>
<organism evidence="2 3">
    <name type="scientific">Methylococcus capsulatus (strain ATCC 33009 / NCIMB 11132 / Bath)</name>
    <dbReference type="NCBI Taxonomy" id="243233"/>
    <lineage>
        <taxon>Bacteria</taxon>
        <taxon>Pseudomonadati</taxon>
        <taxon>Pseudomonadota</taxon>
        <taxon>Gammaproteobacteria</taxon>
        <taxon>Methylococcales</taxon>
        <taxon>Methylococcaceae</taxon>
        <taxon>Methylococcus</taxon>
    </lineage>
</organism>
<feature type="region of interest" description="Disordered" evidence="1">
    <location>
        <begin position="58"/>
        <end position="82"/>
    </location>
</feature>
<dbReference type="HOGENOM" id="CLU_107084_2_0_6"/>
<evidence type="ECO:0000313" key="2">
    <source>
        <dbReference type="EMBL" id="AAU90954.1"/>
    </source>
</evidence>
<dbReference type="InterPro" id="IPR009363">
    <property type="entry name" value="Phage_Mu_Gp16"/>
</dbReference>
<dbReference type="eggNOG" id="COG4382">
    <property type="taxonomic scope" value="Bacteria"/>
</dbReference>
<proteinExistence type="predicted"/>
<dbReference type="GeneID" id="88225114"/>
<protein>
    <recommendedName>
        <fullName evidence="4">Regulatory protein GemA</fullName>
    </recommendedName>
</protein>
<name>Q602W3_METCA</name>
<dbReference type="RefSeq" id="WP_010962139.1">
    <property type="nucleotide sequence ID" value="NC_002977.6"/>
</dbReference>
<dbReference type="STRING" id="243233.MCA2946"/>
<sequence length="143" mass="15980">MARTDPVRRQLVAIHVLKSKAGMDDSSYRAMLREIGGASSSKDLTATGRAKVLDHLRRITQPPVAKPRSRPYPGRPHTTDQRPLLQKIEAQLTEAGRPWNYAVGILKRVSRGRAERLEFATDEDLRKVVAALTYDARRHGGTT</sequence>
<gene>
    <name evidence="2" type="ordered locus">MCA2946</name>
</gene>
<evidence type="ECO:0000313" key="3">
    <source>
        <dbReference type="Proteomes" id="UP000006821"/>
    </source>
</evidence>
<dbReference type="EMBL" id="AE017282">
    <property type="protein sequence ID" value="AAU90954.1"/>
    <property type="molecule type" value="Genomic_DNA"/>
</dbReference>
<reference evidence="2 3" key="1">
    <citation type="journal article" date="2004" name="PLoS Biol.">
        <title>Genomic insights into methanotrophy: the complete genome sequence of Methylococcus capsulatus (Bath).</title>
        <authorList>
            <person name="Ward N.L."/>
            <person name="Larsen O."/>
            <person name="Sakwa J."/>
            <person name="Bruseth L."/>
            <person name="Khouri H.M."/>
            <person name="Durkin A.S."/>
            <person name="Dimitrov G."/>
            <person name="Jiang L."/>
            <person name="Scanlan D."/>
            <person name="Kang K.H."/>
            <person name="Lewis M.R."/>
            <person name="Nelson K.E."/>
            <person name="Methe B.A."/>
            <person name="Wu M."/>
            <person name="Heidelberg J.F."/>
            <person name="Paulsen I.T."/>
            <person name="Fouts D.E."/>
            <person name="Ravel J."/>
            <person name="Tettelin H."/>
            <person name="Ren Q."/>
            <person name="Read T.D."/>
            <person name="DeBoy R.T."/>
            <person name="Seshadri R."/>
            <person name="Salzberg S.L."/>
            <person name="Jensen H.B."/>
            <person name="Birkeland N.K."/>
            <person name="Nelson W.C."/>
            <person name="Dodson R.J."/>
            <person name="Grindhaug S.H."/>
            <person name="Holt I.E."/>
            <person name="Eidhammer I."/>
            <person name="Jonasen I."/>
            <person name="Vanaken S."/>
            <person name="Utterback T.R."/>
            <person name="Feldblyum T.V."/>
            <person name="Fraser C.M."/>
            <person name="Lillehaug J.R."/>
            <person name="Eisen J.A."/>
        </authorList>
    </citation>
    <scope>NUCLEOTIDE SEQUENCE [LARGE SCALE GENOMIC DNA]</scope>
    <source>
        <strain evidence="3">ATCC 33009 / NCIMB 11132 / Bath</strain>
    </source>
</reference>
<accession>Q602W3</accession>